<protein>
    <recommendedName>
        <fullName evidence="5">HAP1 N-terminal domain-containing protein</fullName>
    </recommendedName>
</protein>
<accession>A0A4U8UWK2</accession>
<evidence type="ECO:0000256" key="4">
    <source>
        <dbReference type="SAM" id="MobiDB-lite"/>
    </source>
</evidence>
<dbReference type="GO" id="GO:0005739">
    <property type="term" value="C:mitochondrion"/>
    <property type="evidence" value="ECO:0007669"/>
    <property type="project" value="UniProtKB-SubCell"/>
</dbReference>
<reference evidence="6 7" key="1">
    <citation type="journal article" date="2015" name="Genome Biol.">
        <title>Comparative genomics of Steinernema reveals deeply conserved gene regulatory networks.</title>
        <authorList>
            <person name="Dillman A.R."/>
            <person name="Macchietto M."/>
            <person name="Porter C.F."/>
            <person name="Rogers A."/>
            <person name="Williams B."/>
            <person name="Antoshechkin I."/>
            <person name="Lee M.M."/>
            <person name="Goodwin Z."/>
            <person name="Lu X."/>
            <person name="Lewis E.E."/>
            <person name="Goodrich-Blair H."/>
            <person name="Stock S.P."/>
            <person name="Adams B.J."/>
            <person name="Sternberg P.W."/>
            <person name="Mortazavi A."/>
        </authorList>
    </citation>
    <scope>NUCLEOTIDE SEQUENCE [LARGE SCALE GENOMIC DNA]</scope>
    <source>
        <strain evidence="6 7">ALL</strain>
    </source>
</reference>
<gene>
    <name evidence="6" type="ORF">L596_004648</name>
</gene>
<evidence type="ECO:0000256" key="1">
    <source>
        <dbReference type="ARBA" id="ARBA00004173"/>
    </source>
</evidence>
<proteinExistence type="predicted"/>
<dbReference type="OrthoDB" id="10067624at2759"/>
<feature type="region of interest" description="Disordered" evidence="4">
    <location>
        <begin position="347"/>
        <end position="367"/>
    </location>
</feature>
<dbReference type="GO" id="GO:0047496">
    <property type="term" value="P:vesicle transport along microtubule"/>
    <property type="evidence" value="ECO:0007669"/>
    <property type="project" value="TreeGrafter"/>
</dbReference>
<sequence>MIRHPVLAPRPCWQNSCDGILEDILLVRWVNYRGGPMINEAAAKQQKMREARALNYKTPFRLSSLSIVSVVCRWGQEYAIIYVMLPKNSYLVCLIEKEKDLELAAQIGKSLLESNRELQDRNDFLEESLIKSNEKTAQLQHQLKQRINLLHSISDDYDDGADLSDAARQAFRTLFQALFLTSQRTKRKSQSPETQSTPSGRKQRLAQSRSRPFQEPEWRSRRQIKEALGGIFPAVGFRQRQDLPASIRNCHEKRRMRCSERRSRAAHQRYQSTPQSRKGPERGESGPSHAADRSAGKARTAGGDGGELPGERYTEVMGMLQDAEEELSNFRQRGNFYMSIELQAQIRSTTPLPANSKPPTAASTTLR</sequence>
<dbReference type="GO" id="GO:0031410">
    <property type="term" value="C:cytoplasmic vesicle"/>
    <property type="evidence" value="ECO:0007669"/>
    <property type="project" value="TreeGrafter"/>
</dbReference>
<keyword evidence="3" id="KW-0496">Mitochondrion</keyword>
<dbReference type="PANTHER" id="PTHR15751:SF12">
    <property type="entry name" value="TRAFFICKING KINESIN-BINDING PROTEIN MILT"/>
    <property type="match status" value="1"/>
</dbReference>
<evidence type="ECO:0000313" key="7">
    <source>
        <dbReference type="Proteomes" id="UP000298663"/>
    </source>
</evidence>
<feature type="compositionally biased region" description="Basic and acidic residues" evidence="4">
    <location>
        <begin position="278"/>
        <end position="295"/>
    </location>
</feature>
<dbReference type="AlphaFoldDB" id="A0A4U8UWK2"/>
<feature type="compositionally biased region" description="Basic and acidic residues" evidence="4">
    <location>
        <begin position="212"/>
        <end position="221"/>
    </location>
</feature>
<dbReference type="SMART" id="SM01424">
    <property type="entry name" value="HAP1_N"/>
    <property type="match status" value="1"/>
</dbReference>
<keyword evidence="2" id="KW-0175">Coiled coil</keyword>
<dbReference type="Pfam" id="PF04849">
    <property type="entry name" value="HAP1_N"/>
    <property type="match status" value="1"/>
</dbReference>
<dbReference type="GO" id="GO:0048311">
    <property type="term" value="P:mitochondrion distribution"/>
    <property type="evidence" value="ECO:0007669"/>
    <property type="project" value="TreeGrafter"/>
</dbReference>
<dbReference type="InterPro" id="IPR006933">
    <property type="entry name" value="HAP1_N"/>
</dbReference>
<feature type="region of interest" description="Disordered" evidence="4">
    <location>
        <begin position="183"/>
        <end position="221"/>
    </location>
</feature>
<evidence type="ECO:0000256" key="3">
    <source>
        <dbReference type="ARBA" id="ARBA00023128"/>
    </source>
</evidence>
<name>A0A4U8UWK2_STECR</name>
<dbReference type="GO" id="GO:0006605">
    <property type="term" value="P:protein targeting"/>
    <property type="evidence" value="ECO:0007669"/>
    <property type="project" value="TreeGrafter"/>
</dbReference>
<evidence type="ECO:0000259" key="5">
    <source>
        <dbReference type="SMART" id="SM01424"/>
    </source>
</evidence>
<feature type="compositionally biased region" description="Polar residues" evidence="4">
    <location>
        <begin position="191"/>
        <end position="211"/>
    </location>
</feature>
<comment type="subcellular location">
    <subcellularLocation>
        <location evidence="1">Mitochondrion</location>
    </subcellularLocation>
</comment>
<feature type="region of interest" description="Disordered" evidence="4">
    <location>
        <begin position="253"/>
        <end position="311"/>
    </location>
</feature>
<dbReference type="InterPro" id="IPR051946">
    <property type="entry name" value="Intracell_Traff-Reg"/>
</dbReference>
<evidence type="ECO:0000256" key="2">
    <source>
        <dbReference type="ARBA" id="ARBA00023054"/>
    </source>
</evidence>
<dbReference type="Proteomes" id="UP000298663">
    <property type="component" value="Unassembled WGS sequence"/>
</dbReference>
<dbReference type="PANTHER" id="PTHR15751">
    <property type="entry name" value="TRAFFICKING KINESIN-BINDING PROTEIN"/>
    <property type="match status" value="1"/>
</dbReference>
<dbReference type="GO" id="GO:0017022">
    <property type="term" value="F:myosin binding"/>
    <property type="evidence" value="ECO:0007669"/>
    <property type="project" value="TreeGrafter"/>
</dbReference>
<keyword evidence="7" id="KW-1185">Reference proteome</keyword>
<organism evidence="6 7">
    <name type="scientific">Steinernema carpocapsae</name>
    <name type="common">Entomopathogenic nematode</name>
    <dbReference type="NCBI Taxonomy" id="34508"/>
    <lineage>
        <taxon>Eukaryota</taxon>
        <taxon>Metazoa</taxon>
        <taxon>Ecdysozoa</taxon>
        <taxon>Nematoda</taxon>
        <taxon>Chromadorea</taxon>
        <taxon>Rhabditida</taxon>
        <taxon>Tylenchina</taxon>
        <taxon>Panagrolaimomorpha</taxon>
        <taxon>Strongyloidoidea</taxon>
        <taxon>Steinernematidae</taxon>
        <taxon>Steinernema</taxon>
    </lineage>
</organism>
<reference evidence="6 7" key="2">
    <citation type="journal article" date="2019" name="G3 (Bethesda)">
        <title>Hybrid Assembly of the Genome of the Entomopathogenic Nematode Steinernema carpocapsae Identifies the X-Chromosome.</title>
        <authorList>
            <person name="Serra L."/>
            <person name="Macchietto M."/>
            <person name="Macias-Munoz A."/>
            <person name="McGill C.J."/>
            <person name="Rodriguez I.M."/>
            <person name="Rodriguez B."/>
            <person name="Murad R."/>
            <person name="Mortazavi A."/>
        </authorList>
    </citation>
    <scope>NUCLEOTIDE SEQUENCE [LARGE SCALE GENOMIC DNA]</scope>
    <source>
        <strain evidence="6 7">ALL</strain>
    </source>
</reference>
<dbReference type="EMBL" id="AZBU02000001">
    <property type="protein sequence ID" value="TMS37786.1"/>
    <property type="molecule type" value="Genomic_DNA"/>
</dbReference>
<comment type="caution">
    <text evidence="6">The sequence shown here is derived from an EMBL/GenBank/DDBJ whole genome shotgun (WGS) entry which is preliminary data.</text>
</comment>
<dbReference type="STRING" id="34508.A0A4U8UWK2"/>
<evidence type="ECO:0000313" key="6">
    <source>
        <dbReference type="EMBL" id="TMS37786.1"/>
    </source>
</evidence>
<feature type="domain" description="HAP1 N-terminal" evidence="5">
    <location>
        <begin position="76"/>
        <end position="333"/>
    </location>
</feature>